<evidence type="ECO:0000313" key="4">
    <source>
        <dbReference type="Proteomes" id="UP001500879"/>
    </source>
</evidence>
<feature type="domain" description="Bacterial mobilisation" evidence="2">
    <location>
        <begin position="83"/>
        <end position="111"/>
    </location>
</feature>
<sequence>MAEDLTMSPVPSGGRSKREPGGRQHVTKVRMNDEEAGLVKGRAVVMGISPPRCLIESAIGVPQYTKTERQALIRELLAVRWLLANMTNNVNQIARALNMDELVPDSQITAVLSAVERATDRVERAADRLTP</sequence>
<feature type="region of interest" description="Disordered" evidence="1">
    <location>
        <begin position="1"/>
        <end position="24"/>
    </location>
</feature>
<comment type="caution">
    <text evidence="3">The sequence shown here is derived from an EMBL/GenBank/DDBJ whole genome shotgun (WGS) entry which is preliminary data.</text>
</comment>
<name>A0ABP3J2Y5_9ACTN</name>
<dbReference type="Pfam" id="PF05713">
    <property type="entry name" value="MobC"/>
    <property type="match status" value="1"/>
</dbReference>
<gene>
    <name evidence="3" type="ORF">GCM10010357_70440</name>
</gene>
<protein>
    <recommendedName>
        <fullName evidence="2">Bacterial mobilisation domain-containing protein</fullName>
    </recommendedName>
</protein>
<evidence type="ECO:0000256" key="1">
    <source>
        <dbReference type="SAM" id="MobiDB-lite"/>
    </source>
</evidence>
<evidence type="ECO:0000259" key="2">
    <source>
        <dbReference type="Pfam" id="PF05713"/>
    </source>
</evidence>
<dbReference type="InterPro" id="IPR008687">
    <property type="entry name" value="MobC"/>
</dbReference>
<dbReference type="RefSeq" id="WP_344033138.1">
    <property type="nucleotide sequence ID" value="NZ_BAAABX010000093.1"/>
</dbReference>
<dbReference type="EMBL" id="BAAABX010000093">
    <property type="protein sequence ID" value="GAA0438950.1"/>
    <property type="molecule type" value="Genomic_DNA"/>
</dbReference>
<proteinExistence type="predicted"/>
<organism evidence="3 4">
    <name type="scientific">Streptomyces luteireticuli</name>
    <dbReference type="NCBI Taxonomy" id="173858"/>
    <lineage>
        <taxon>Bacteria</taxon>
        <taxon>Bacillati</taxon>
        <taxon>Actinomycetota</taxon>
        <taxon>Actinomycetes</taxon>
        <taxon>Kitasatosporales</taxon>
        <taxon>Streptomycetaceae</taxon>
        <taxon>Streptomyces</taxon>
    </lineage>
</organism>
<accession>A0ABP3J2Y5</accession>
<reference evidence="4" key="1">
    <citation type="journal article" date="2019" name="Int. J. Syst. Evol. Microbiol.">
        <title>The Global Catalogue of Microorganisms (GCM) 10K type strain sequencing project: providing services to taxonomists for standard genome sequencing and annotation.</title>
        <authorList>
            <consortium name="The Broad Institute Genomics Platform"/>
            <consortium name="The Broad Institute Genome Sequencing Center for Infectious Disease"/>
            <person name="Wu L."/>
            <person name="Ma J."/>
        </authorList>
    </citation>
    <scope>NUCLEOTIDE SEQUENCE [LARGE SCALE GENOMIC DNA]</scope>
    <source>
        <strain evidence="4">JCM 4788</strain>
    </source>
</reference>
<dbReference type="Proteomes" id="UP001500879">
    <property type="component" value="Unassembled WGS sequence"/>
</dbReference>
<evidence type="ECO:0000313" key="3">
    <source>
        <dbReference type="EMBL" id="GAA0438950.1"/>
    </source>
</evidence>
<keyword evidence="4" id="KW-1185">Reference proteome</keyword>